<dbReference type="FunFam" id="3.40.50.300:FF:004163">
    <property type="entry name" value="Uncharacterized protein"/>
    <property type="match status" value="1"/>
</dbReference>
<evidence type="ECO:0000256" key="1">
    <source>
        <dbReference type="ARBA" id="ARBA00022679"/>
    </source>
</evidence>
<dbReference type="Gene3D" id="3.40.50.300">
    <property type="entry name" value="P-loop containing nucleotide triphosphate hydrolases"/>
    <property type="match status" value="1"/>
</dbReference>
<feature type="domain" description="Sulfotransferase" evidence="6">
    <location>
        <begin position="116"/>
        <end position="347"/>
    </location>
</feature>
<dbReference type="SUPFAM" id="SSF52540">
    <property type="entry name" value="P-loop containing nucleoside triphosphate hydrolases"/>
    <property type="match status" value="1"/>
</dbReference>
<protein>
    <recommendedName>
        <fullName evidence="6">Sulfotransferase domain-containing protein</fullName>
    </recommendedName>
</protein>
<keyword evidence="5" id="KW-1015">Disulfide bond</keyword>
<evidence type="ECO:0000313" key="7">
    <source>
        <dbReference type="EnsemblMetazoa" id="XP_003724548"/>
    </source>
</evidence>
<dbReference type="OrthoDB" id="411451at2759"/>
<feature type="binding site" evidence="4">
    <location>
        <position position="205"/>
    </location>
    <ligand>
        <name>3'-phosphoadenylyl sulfate</name>
        <dbReference type="ChEBI" id="CHEBI:58339"/>
    </ligand>
</feature>
<dbReference type="InterPro" id="IPR000863">
    <property type="entry name" value="Sulfotransferase_dom"/>
</dbReference>
<sequence length="383" mass="44532">MEKNAIIFFTSASKRPFSKNGILLACVSFLFLTTFFLLANDSHATLYSRRHDLPLTNKDRGQDANHSNRVTVANVSCGRLTIDHGCYQIVQDQPPQFMLKKSSELRLLNCSKRAPSTIVIGTKKSGTTTLKNFLSYHPDVAFAEKELKFINNHNLVTLDEYSSLMPYSTPQQVTMEKTPGYFIRLVVAKRLKIAIPDVKFIVIIRDPVNRAISDFVHMRYVDVTSVDGAKLLHIKPKYGNKIRYEAFETFRESVLFQNGTVKDYNSLVDSGIYVKYFRQWLQYFPLDRFLILDGEEFVKDPTPTMHRVESFLGIRQFFTEDHFYFDEQKHFYCLKEPLNTCMAKGKGRPHPQVDDYVINKLSEFYRPYNMELENLLNRTFPWS</sequence>
<evidence type="ECO:0000256" key="4">
    <source>
        <dbReference type="PIRSR" id="PIRSR637359-2"/>
    </source>
</evidence>
<dbReference type="GO" id="GO:0008467">
    <property type="term" value="F:[heparan sulfate]-glucosamine 3-sulfotransferase activity"/>
    <property type="evidence" value="ECO:0000318"/>
    <property type="project" value="GO_Central"/>
</dbReference>
<dbReference type="Proteomes" id="UP000007110">
    <property type="component" value="Unassembled WGS sequence"/>
</dbReference>
<keyword evidence="1" id="KW-0808">Transferase</keyword>
<dbReference type="PANTHER" id="PTHR10605:SF65">
    <property type="entry name" value="GH20068P"/>
    <property type="match status" value="1"/>
</dbReference>
<dbReference type="KEGG" id="spu:764585"/>
<name>A0A7M7GFU8_STRPU</name>
<reference evidence="8" key="1">
    <citation type="submission" date="2015-02" db="EMBL/GenBank/DDBJ databases">
        <title>Genome sequencing for Strongylocentrotus purpuratus.</title>
        <authorList>
            <person name="Murali S."/>
            <person name="Liu Y."/>
            <person name="Vee V."/>
            <person name="English A."/>
            <person name="Wang M."/>
            <person name="Skinner E."/>
            <person name="Han Y."/>
            <person name="Muzny D.M."/>
            <person name="Worley K.C."/>
            <person name="Gibbs R.A."/>
        </authorList>
    </citation>
    <scope>NUCLEOTIDE SEQUENCE</scope>
</reference>
<reference evidence="7" key="2">
    <citation type="submission" date="2021-01" db="UniProtKB">
        <authorList>
            <consortium name="EnsemblMetazoa"/>
        </authorList>
    </citation>
    <scope>IDENTIFICATION</scope>
</reference>
<dbReference type="InterPro" id="IPR027417">
    <property type="entry name" value="P-loop_NTPase"/>
</dbReference>
<dbReference type="RefSeq" id="XP_003724548.1">
    <property type="nucleotide sequence ID" value="XM_003724500.3"/>
</dbReference>
<evidence type="ECO:0000313" key="8">
    <source>
        <dbReference type="Proteomes" id="UP000007110"/>
    </source>
</evidence>
<dbReference type="EnsemblMetazoa" id="XM_003724500">
    <property type="protein sequence ID" value="XP_003724548"/>
    <property type="gene ID" value="LOC764585"/>
</dbReference>
<feature type="disulfide bond" evidence="5">
    <location>
        <begin position="333"/>
        <end position="341"/>
    </location>
</feature>
<dbReference type="AlphaFoldDB" id="A0A7M7GFU8"/>
<keyword evidence="8" id="KW-1185">Reference proteome</keyword>
<organism evidence="7 8">
    <name type="scientific">Strongylocentrotus purpuratus</name>
    <name type="common">Purple sea urchin</name>
    <dbReference type="NCBI Taxonomy" id="7668"/>
    <lineage>
        <taxon>Eukaryota</taxon>
        <taxon>Metazoa</taxon>
        <taxon>Echinodermata</taxon>
        <taxon>Eleutherozoa</taxon>
        <taxon>Echinozoa</taxon>
        <taxon>Echinoidea</taxon>
        <taxon>Euechinoidea</taxon>
        <taxon>Echinacea</taxon>
        <taxon>Camarodonta</taxon>
        <taxon>Echinidea</taxon>
        <taxon>Strongylocentrotidae</taxon>
        <taxon>Strongylocentrotus</taxon>
    </lineage>
</organism>
<feature type="active site" description="For sulfotransferase activity" evidence="3">
    <location>
        <position position="124"/>
    </location>
</feature>
<dbReference type="OMA" id="PRENATC"/>
<evidence type="ECO:0000256" key="3">
    <source>
        <dbReference type="PIRSR" id="PIRSR637359-1"/>
    </source>
</evidence>
<accession>A0A7M7GFU8</accession>
<proteinExistence type="predicted"/>
<dbReference type="InParanoid" id="A0A7M7GFU8"/>
<dbReference type="Pfam" id="PF00685">
    <property type="entry name" value="Sulfotransfer_1"/>
    <property type="match status" value="1"/>
</dbReference>
<dbReference type="PANTHER" id="PTHR10605">
    <property type="entry name" value="HEPARAN SULFATE SULFOTRANSFERASE"/>
    <property type="match status" value="1"/>
</dbReference>
<feature type="binding site" evidence="4">
    <location>
        <position position="332"/>
    </location>
    <ligand>
        <name>3'-phosphoadenylyl sulfate</name>
        <dbReference type="ChEBI" id="CHEBI:58339"/>
    </ligand>
</feature>
<dbReference type="GeneID" id="764585"/>
<evidence type="ECO:0000256" key="5">
    <source>
        <dbReference type="PIRSR" id="PIRSR637359-3"/>
    </source>
</evidence>
<dbReference type="InterPro" id="IPR037359">
    <property type="entry name" value="NST/OST"/>
</dbReference>
<evidence type="ECO:0000256" key="2">
    <source>
        <dbReference type="ARBA" id="ARBA00023180"/>
    </source>
</evidence>
<keyword evidence="2" id="KW-0325">Glycoprotein</keyword>
<feature type="binding site" evidence="4">
    <location>
        <position position="213"/>
    </location>
    <ligand>
        <name>3'-phosphoadenylyl sulfate</name>
        <dbReference type="ChEBI" id="CHEBI:58339"/>
    </ligand>
</feature>
<evidence type="ECO:0000259" key="6">
    <source>
        <dbReference type="Pfam" id="PF00685"/>
    </source>
</evidence>
<feature type="binding site" evidence="4">
    <location>
        <begin position="346"/>
        <end position="350"/>
    </location>
    <ligand>
        <name>3'-phosphoadenylyl sulfate</name>
        <dbReference type="ChEBI" id="CHEBI:58339"/>
    </ligand>
</feature>